<dbReference type="Proteomes" id="UP001566132">
    <property type="component" value="Unassembled WGS sequence"/>
</dbReference>
<name>A0ABD1EZ43_HYPHA</name>
<comment type="caution">
    <text evidence="2">The sequence shown here is derived from an EMBL/GenBank/DDBJ whole genome shotgun (WGS) entry which is preliminary data.</text>
</comment>
<protein>
    <submittedName>
        <fullName evidence="2">Uncharacterized protein</fullName>
    </submittedName>
</protein>
<accession>A0ABD1EZ43</accession>
<evidence type="ECO:0000256" key="1">
    <source>
        <dbReference type="SAM" id="MobiDB-lite"/>
    </source>
</evidence>
<feature type="region of interest" description="Disordered" evidence="1">
    <location>
        <begin position="171"/>
        <end position="212"/>
    </location>
</feature>
<evidence type="ECO:0000313" key="2">
    <source>
        <dbReference type="EMBL" id="KAL1506173.1"/>
    </source>
</evidence>
<sequence>MSETRSIEDKPKNLGKVLRGTVQNLVKNISKDRENKQGNSEQSGKNVKSPKKDHVHQYLSKSVECLSTPTTPELNGQIRLTMSDPVLRHAKSCMSLIETSGPGDSVSESSEDVELRKPKSSNFRKVLNKSVRGSIKLVRGLAPKSDNDNKEKRFSSDKYTMLKQLTTSILDQTQPPASLYLQPPAPLVVEDPPSTDDELHDLRNQNPAFLNG</sequence>
<evidence type="ECO:0000313" key="3">
    <source>
        <dbReference type="Proteomes" id="UP001566132"/>
    </source>
</evidence>
<proteinExistence type="predicted"/>
<dbReference type="AlphaFoldDB" id="A0ABD1EZ43"/>
<keyword evidence="3" id="KW-1185">Reference proteome</keyword>
<organism evidence="2 3">
    <name type="scientific">Hypothenemus hampei</name>
    <name type="common">Coffee berry borer</name>
    <dbReference type="NCBI Taxonomy" id="57062"/>
    <lineage>
        <taxon>Eukaryota</taxon>
        <taxon>Metazoa</taxon>
        <taxon>Ecdysozoa</taxon>
        <taxon>Arthropoda</taxon>
        <taxon>Hexapoda</taxon>
        <taxon>Insecta</taxon>
        <taxon>Pterygota</taxon>
        <taxon>Neoptera</taxon>
        <taxon>Endopterygota</taxon>
        <taxon>Coleoptera</taxon>
        <taxon>Polyphaga</taxon>
        <taxon>Cucujiformia</taxon>
        <taxon>Curculionidae</taxon>
        <taxon>Scolytinae</taxon>
        <taxon>Hypothenemus</taxon>
    </lineage>
</organism>
<feature type="compositionally biased region" description="Basic and acidic residues" evidence="1">
    <location>
        <begin position="1"/>
        <end position="12"/>
    </location>
</feature>
<dbReference type="EMBL" id="JBDJPC010000004">
    <property type="protein sequence ID" value="KAL1506173.1"/>
    <property type="molecule type" value="Genomic_DNA"/>
</dbReference>
<gene>
    <name evidence="2" type="ORF">ABEB36_005583</name>
</gene>
<feature type="region of interest" description="Disordered" evidence="1">
    <location>
        <begin position="98"/>
        <end position="117"/>
    </location>
</feature>
<feature type="compositionally biased region" description="Polar residues" evidence="1">
    <location>
        <begin position="37"/>
        <end position="46"/>
    </location>
</feature>
<reference evidence="2 3" key="1">
    <citation type="submission" date="2024-05" db="EMBL/GenBank/DDBJ databases">
        <title>Genetic variation in Jamaican populations of the coffee berry borer (Hypothenemus hampei).</title>
        <authorList>
            <person name="Errbii M."/>
            <person name="Myrie A."/>
        </authorList>
    </citation>
    <scope>NUCLEOTIDE SEQUENCE [LARGE SCALE GENOMIC DNA]</scope>
    <source>
        <strain evidence="2">JA-Hopewell-2020-01-JO</strain>
        <tissue evidence="2">Whole body</tissue>
    </source>
</reference>
<feature type="region of interest" description="Disordered" evidence="1">
    <location>
        <begin position="1"/>
        <end position="56"/>
    </location>
</feature>